<dbReference type="AlphaFoldDB" id="A0A1F8EB94"/>
<sequence>MDIIKKIPLKKVIFLGIGTVVILFIIFKVTVDTQTFLKTTKETNINFLWYALLAILPTFILNPLRWFFVLKAYGYNLKFKTIFHAITASYAFILIPGRLGDFVRSYFTKDNISPAESVGSVIVEKIIDVIVLLLIATIGLKILNQNIYSLITLAVAISVIIGVIIVKKIGPKFGLTKIGFVNKVTTAVKIPNKPVYLVTAGLVSMTNWLSSITSAYFLFQAFNTTIPFIAVIAYLPITLFAGLIPVSIGGIGIRDSAIIALFATYATSAQALAVGFSYSFLSYFLFMLVGLPLAIHYFYLKDSSNL</sequence>
<dbReference type="Pfam" id="PF03706">
    <property type="entry name" value="LPG_synthase_TM"/>
    <property type="match status" value="1"/>
</dbReference>
<keyword evidence="5 6" id="KW-0472">Membrane</keyword>
<feature type="transmembrane region" description="Helical" evidence="6">
    <location>
        <begin position="81"/>
        <end position="99"/>
    </location>
</feature>
<dbReference type="STRING" id="1802660.A2735_00590"/>
<comment type="caution">
    <text evidence="7">The sequence shown here is derived from an EMBL/GenBank/DDBJ whole genome shotgun (WGS) entry which is preliminary data.</text>
</comment>
<evidence type="ECO:0000256" key="5">
    <source>
        <dbReference type="ARBA" id="ARBA00023136"/>
    </source>
</evidence>
<keyword evidence="2" id="KW-1003">Cell membrane</keyword>
<name>A0A1F8EB94_9BACT</name>
<dbReference type="InterPro" id="IPR022791">
    <property type="entry name" value="L-PG_synthase/AglD"/>
</dbReference>
<feature type="transmembrane region" description="Helical" evidence="6">
    <location>
        <begin position="257"/>
        <end position="276"/>
    </location>
</feature>
<dbReference type="PANTHER" id="PTHR40277">
    <property type="entry name" value="BLL5419 PROTEIN"/>
    <property type="match status" value="1"/>
</dbReference>
<dbReference type="Proteomes" id="UP000178520">
    <property type="component" value="Unassembled WGS sequence"/>
</dbReference>
<keyword evidence="4 6" id="KW-1133">Transmembrane helix</keyword>
<evidence type="ECO:0000256" key="1">
    <source>
        <dbReference type="ARBA" id="ARBA00004651"/>
    </source>
</evidence>
<feature type="transmembrane region" description="Helical" evidence="6">
    <location>
        <begin position="283"/>
        <end position="300"/>
    </location>
</feature>
<evidence type="ECO:0000256" key="4">
    <source>
        <dbReference type="ARBA" id="ARBA00022989"/>
    </source>
</evidence>
<comment type="subcellular location">
    <subcellularLocation>
        <location evidence="1">Cell membrane</location>
        <topology evidence="1">Multi-pass membrane protein</topology>
    </subcellularLocation>
</comment>
<evidence type="ECO:0000313" key="8">
    <source>
        <dbReference type="Proteomes" id="UP000178520"/>
    </source>
</evidence>
<feature type="transmembrane region" description="Helical" evidence="6">
    <location>
        <begin position="119"/>
        <end position="140"/>
    </location>
</feature>
<feature type="transmembrane region" description="Helical" evidence="6">
    <location>
        <begin position="47"/>
        <end position="69"/>
    </location>
</feature>
<keyword evidence="3 6" id="KW-0812">Transmembrane</keyword>
<feature type="transmembrane region" description="Helical" evidence="6">
    <location>
        <begin position="195"/>
        <end position="219"/>
    </location>
</feature>
<evidence type="ECO:0000256" key="2">
    <source>
        <dbReference type="ARBA" id="ARBA00022475"/>
    </source>
</evidence>
<evidence type="ECO:0000313" key="7">
    <source>
        <dbReference type="EMBL" id="OGM98191.1"/>
    </source>
</evidence>
<dbReference type="PANTHER" id="PTHR40277:SF1">
    <property type="entry name" value="BLL5419 PROTEIN"/>
    <property type="match status" value="1"/>
</dbReference>
<feature type="transmembrane region" description="Helical" evidence="6">
    <location>
        <begin position="147"/>
        <end position="166"/>
    </location>
</feature>
<gene>
    <name evidence="7" type="ORF">A2735_00590</name>
</gene>
<evidence type="ECO:0000256" key="3">
    <source>
        <dbReference type="ARBA" id="ARBA00022692"/>
    </source>
</evidence>
<dbReference type="EMBL" id="MGJA01000003">
    <property type="protein sequence ID" value="OGM98191.1"/>
    <property type="molecule type" value="Genomic_DNA"/>
</dbReference>
<protein>
    <recommendedName>
        <fullName evidence="9">TIGR00374 family protein</fullName>
    </recommendedName>
</protein>
<organism evidence="7 8">
    <name type="scientific">Candidatus Yanofskybacteria bacterium RIFCSPHIGHO2_01_FULL_41_21</name>
    <dbReference type="NCBI Taxonomy" id="1802660"/>
    <lineage>
        <taxon>Bacteria</taxon>
        <taxon>Candidatus Yanofskyibacteriota</taxon>
    </lineage>
</organism>
<feature type="transmembrane region" description="Helical" evidence="6">
    <location>
        <begin position="226"/>
        <end position="251"/>
    </location>
</feature>
<evidence type="ECO:0000256" key="6">
    <source>
        <dbReference type="SAM" id="Phobius"/>
    </source>
</evidence>
<reference evidence="7 8" key="1">
    <citation type="journal article" date="2016" name="Nat. Commun.">
        <title>Thousands of microbial genomes shed light on interconnected biogeochemical processes in an aquifer system.</title>
        <authorList>
            <person name="Anantharaman K."/>
            <person name="Brown C.T."/>
            <person name="Hug L.A."/>
            <person name="Sharon I."/>
            <person name="Castelle C.J."/>
            <person name="Probst A.J."/>
            <person name="Thomas B.C."/>
            <person name="Singh A."/>
            <person name="Wilkins M.J."/>
            <person name="Karaoz U."/>
            <person name="Brodie E.L."/>
            <person name="Williams K.H."/>
            <person name="Hubbard S.S."/>
            <person name="Banfield J.F."/>
        </authorList>
    </citation>
    <scope>NUCLEOTIDE SEQUENCE [LARGE SCALE GENOMIC DNA]</scope>
</reference>
<evidence type="ECO:0008006" key="9">
    <source>
        <dbReference type="Google" id="ProtNLM"/>
    </source>
</evidence>
<proteinExistence type="predicted"/>
<accession>A0A1F8EB94</accession>
<dbReference type="GO" id="GO:0005886">
    <property type="term" value="C:plasma membrane"/>
    <property type="evidence" value="ECO:0007669"/>
    <property type="project" value="UniProtKB-SubCell"/>
</dbReference>
<feature type="transmembrane region" description="Helical" evidence="6">
    <location>
        <begin position="12"/>
        <end position="31"/>
    </location>
</feature>